<gene>
    <name evidence="7" type="ORF">AN218_09465</name>
</gene>
<evidence type="ECO:0000259" key="6">
    <source>
        <dbReference type="PROSITE" id="PS51387"/>
    </source>
</evidence>
<dbReference type="InterPro" id="IPR050416">
    <property type="entry name" value="FAD-linked_Oxidoreductase"/>
</dbReference>
<dbReference type="AlphaFoldDB" id="A0A1E7L7L1"/>
<dbReference type="PROSITE" id="PS00862">
    <property type="entry name" value="OX2_COVAL_FAD"/>
    <property type="match status" value="1"/>
</dbReference>
<dbReference type="Gene3D" id="3.30.43.10">
    <property type="entry name" value="Uridine Diphospho-n-acetylenolpyruvylglucosamine Reductase, domain 2"/>
    <property type="match status" value="1"/>
</dbReference>
<keyword evidence="5" id="KW-0560">Oxidoreductase</keyword>
<dbReference type="InterPro" id="IPR016167">
    <property type="entry name" value="FAD-bd_PCMH_sub1"/>
</dbReference>
<accession>A0A1E7L7L1</accession>
<dbReference type="Proteomes" id="UP000176005">
    <property type="component" value="Unassembled WGS sequence"/>
</dbReference>
<dbReference type="Pfam" id="PF01565">
    <property type="entry name" value="FAD_binding_4"/>
    <property type="match status" value="1"/>
</dbReference>
<name>A0A1E7L7L1_9ACTN</name>
<comment type="cofactor">
    <cofactor evidence="1">
        <name>FAD</name>
        <dbReference type="ChEBI" id="CHEBI:57692"/>
    </cofactor>
</comment>
<dbReference type="PATRIC" id="fig|518642.10.peg.1891"/>
<reference evidence="7 8" key="1">
    <citation type="journal article" date="2016" name="Front. Microbiol.">
        <title>Comparative Genomics Analysis of Streptomyces Species Reveals Their Adaptation to the Marine Environment and Their Diversity at the Genomic Level.</title>
        <authorList>
            <person name="Tian X."/>
            <person name="Zhang Z."/>
            <person name="Yang T."/>
            <person name="Chen M."/>
            <person name="Li J."/>
            <person name="Chen F."/>
            <person name="Yang J."/>
            <person name="Li W."/>
            <person name="Zhang B."/>
            <person name="Zhang Z."/>
            <person name="Wu J."/>
            <person name="Zhang C."/>
            <person name="Long L."/>
            <person name="Xiao J."/>
        </authorList>
    </citation>
    <scope>NUCLEOTIDE SEQUENCE [LARGE SCALE GENOMIC DNA]</scope>
    <source>
        <strain evidence="7 8">SCSIO 10429</strain>
    </source>
</reference>
<feature type="domain" description="FAD-binding PCMH-type" evidence="6">
    <location>
        <begin position="19"/>
        <end position="189"/>
    </location>
</feature>
<evidence type="ECO:0000256" key="1">
    <source>
        <dbReference type="ARBA" id="ARBA00001974"/>
    </source>
</evidence>
<evidence type="ECO:0000313" key="8">
    <source>
        <dbReference type="Proteomes" id="UP000176005"/>
    </source>
</evidence>
<dbReference type="SUPFAM" id="SSF56176">
    <property type="entry name" value="FAD-binding/transporter-associated domain-like"/>
    <property type="match status" value="1"/>
</dbReference>
<evidence type="ECO:0000313" key="7">
    <source>
        <dbReference type="EMBL" id="OEV12205.1"/>
    </source>
</evidence>
<dbReference type="EMBL" id="LJGW01000156">
    <property type="protein sequence ID" value="OEV12205.1"/>
    <property type="molecule type" value="Genomic_DNA"/>
</dbReference>
<evidence type="ECO:0000256" key="4">
    <source>
        <dbReference type="ARBA" id="ARBA00022827"/>
    </source>
</evidence>
<keyword evidence="4" id="KW-0274">FAD</keyword>
<evidence type="ECO:0000256" key="3">
    <source>
        <dbReference type="ARBA" id="ARBA00022630"/>
    </source>
</evidence>
<dbReference type="GO" id="GO:0071949">
    <property type="term" value="F:FAD binding"/>
    <property type="evidence" value="ECO:0007669"/>
    <property type="project" value="InterPro"/>
</dbReference>
<dbReference type="InterPro" id="IPR006093">
    <property type="entry name" value="Oxy_OxRdtase_FAD_BS"/>
</dbReference>
<dbReference type="GO" id="GO:0016491">
    <property type="term" value="F:oxidoreductase activity"/>
    <property type="evidence" value="ECO:0007669"/>
    <property type="project" value="UniProtKB-KW"/>
</dbReference>
<dbReference type="Gene3D" id="3.30.465.10">
    <property type="match status" value="1"/>
</dbReference>
<comment type="similarity">
    <text evidence="2">Belongs to the oxygen-dependent FAD-linked oxidoreductase family.</text>
</comment>
<dbReference type="PANTHER" id="PTHR42973">
    <property type="entry name" value="BINDING OXIDOREDUCTASE, PUTATIVE (AFU_ORTHOLOGUE AFUA_1G17690)-RELATED"/>
    <property type="match status" value="1"/>
</dbReference>
<organism evidence="7 8">
    <name type="scientific">Streptomyces nanshensis</name>
    <dbReference type="NCBI Taxonomy" id="518642"/>
    <lineage>
        <taxon>Bacteria</taxon>
        <taxon>Bacillati</taxon>
        <taxon>Actinomycetota</taxon>
        <taxon>Actinomycetes</taxon>
        <taxon>Kitasatosporales</taxon>
        <taxon>Streptomycetaceae</taxon>
        <taxon>Streptomyces</taxon>
    </lineage>
</organism>
<sequence length="444" mass="47065">MSPADEEYAAEASGFQTGYRHRPEVIVRAETAADVAAAVGHAAAHRLPLAVQATGHGLTRPLPGGVLVSTRRMTGVRVDPAARTAWIAAGTRWGEVVTEAARYGLAPLSGSGPGVGAVSYTLGGGIGLLAREFGYAADHVRAAGLVTADARVRHVTADGDGDPELFWALRGGGGGFGVVTGLEIGLVPVERFYGGQLIFDGAFADEVLETWREWTATVPDELTSSVTLLPYPDLPALPEPLRGRYVVQVQIAYDGDEAEGERLVAPLRAAGPRIVERLRTMPFTESARVYNEPDRPHAYQGGNALLGEKLPDREALRTVRELTGPEAPAMTVLSLRHMGGALSREPAVPNAVTGRDAGWLMVVLSVLEDGTTPAGLRALHDRVMRAVSPWTAGSNLNFRYGRGAWPPPGGGRDAHADEVRARLAEVKAAVDPTNLFRFHSAHGT</sequence>
<dbReference type="InterPro" id="IPR016169">
    <property type="entry name" value="FAD-bd_PCMH_sub2"/>
</dbReference>
<keyword evidence="8" id="KW-1185">Reference proteome</keyword>
<dbReference type="PROSITE" id="PS51387">
    <property type="entry name" value="FAD_PCMH"/>
    <property type="match status" value="1"/>
</dbReference>
<evidence type="ECO:0000256" key="2">
    <source>
        <dbReference type="ARBA" id="ARBA00005466"/>
    </source>
</evidence>
<proteinExistence type="inferred from homology"/>
<keyword evidence="3" id="KW-0285">Flavoprotein</keyword>
<dbReference type="InterPro" id="IPR036318">
    <property type="entry name" value="FAD-bd_PCMH-like_sf"/>
</dbReference>
<evidence type="ECO:0000256" key="5">
    <source>
        <dbReference type="ARBA" id="ARBA00023002"/>
    </source>
</evidence>
<dbReference type="Gene3D" id="3.40.462.20">
    <property type="match status" value="1"/>
</dbReference>
<dbReference type="PANTHER" id="PTHR42973:SF39">
    <property type="entry name" value="FAD-BINDING PCMH-TYPE DOMAIN-CONTAINING PROTEIN"/>
    <property type="match status" value="1"/>
</dbReference>
<comment type="caution">
    <text evidence="7">The sequence shown here is derived from an EMBL/GenBank/DDBJ whole genome shotgun (WGS) entry which is preliminary data.</text>
</comment>
<dbReference type="Pfam" id="PF08031">
    <property type="entry name" value="BBE"/>
    <property type="match status" value="1"/>
</dbReference>
<dbReference type="InterPro" id="IPR006094">
    <property type="entry name" value="Oxid_FAD_bind_N"/>
</dbReference>
<dbReference type="InterPro" id="IPR012951">
    <property type="entry name" value="BBE"/>
</dbReference>
<protein>
    <submittedName>
        <fullName evidence="7">FAD-binding protein</fullName>
    </submittedName>
</protein>
<dbReference type="InterPro" id="IPR016166">
    <property type="entry name" value="FAD-bd_PCMH"/>
</dbReference>